<keyword evidence="2" id="KW-0472">Membrane</keyword>
<dbReference type="PANTHER" id="PTHR35335">
    <property type="entry name" value="UPF0716 PROTEIN FXSA"/>
    <property type="match status" value="1"/>
</dbReference>
<evidence type="ECO:0000313" key="4">
    <source>
        <dbReference type="Proteomes" id="UP001557484"/>
    </source>
</evidence>
<dbReference type="PANTHER" id="PTHR35335:SF1">
    <property type="entry name" value="UPF0716 PROTEIN FXSA"/>
    <property type="match status" value="1"/>
</dbReference>
<dbReference type="EMBL" id="JBFRYB010000002">
    <property type="protein sequence ID" value="MEX1667186.1"/>
    <property type="molecule type" value="Genomic_DNA"/>
</dbReference>
<keyword evidence="2" id="KW-1133">Transmembrane helix</keyword>
<sequence>MRFLFLIFVGLPIIEMWLLLKIGAVIGPLPTIAMVVTTAVIGAALLKQQGLDTLTRAQQRMNSGQVPATEILEGLMLAVGGALLLTPGFVTDAIGFACLIAPLRRMLVAALIKRGVMQVQVNQFGGGSSPFGTANQEFGAEPNSRTQDIPPQDRSIDPVIIEGEYKKEE</sequence>
<keyword evidence="4" id="KW-1185">Reference proteome</keyword>
<organism evidence="3 4">
    <name type="scientific">Zhongshania arctica</name>
    <dbReference type="NCBI Taxonomy" id="3238302"/>
    <lineage>
        <taxon>Bacteria</taxon>
        <taxon>Pseudomonadati</taxon>
        <taxon>Pseudomonadota</taxon>
        <taxon>Gammaproteobacteria</taxon>
        <taxon>Cellvibrionales</taxon>
        <taxon>Spongiibacteraceae</taxon>
        <taxon>Zhongshania</taxon>
    </lineage>
</organism>
<name>A0ABV3TZX9_9GAMM</name>
<dbReference type="InterPro" id="IPR007313">
    <property type="entry name" value="FxsA"/>
</dbReference>
<dbReference type="NCBIfam" id="NF008528">
    <property type="entry name" value="PRK11463.1-2"/>
    <property type="match status" value="1"/>
</dbReference>
<dbReference type="Proteomes" id="UP001557484">
    <property type="component" value="Unassembled WGS sequence"/>
</dbReference>
<evidence type="ECO:0000313" key="3">
    <source>
        <dbReference type="EMBL" id="MEX1667186.1"/>
    </source>
</evidence>
<dbReference type="RefSeq" id="WP_368377297.1">
    <property type="nucleotide sequence ID" value="NZ_JBFRYB010000002.1"/>
</dbReference>
<feature type="region of interest" description="Disordered" evidence="1">
    <location>
        <begin position="131"/>
        <end position="169"/>
    </location>
</feature>
<reference evidence="3 4" key="1">
    <citation type="journal article" date="2011" name="Int. J. Syst. Evol. Microbiol.">
        <title>Zhongshania antarctica gen. nov., sp. nov. and Zhongshania guokunii sp. nov., gammaproteobacteria respectively isolated from coastal attached (fast) ice and surface seawater of the Antarctic.</title>
        <authorList>
            <person name="Li H.J."/>
            <person name="Zhang X.Y."/>
            <person name="Chen C.X."/>
            <person name="Zhang Y.J."/>
            <person name="Gao Z.M."/>
            <person name="Yu Y."/>
            <person name="Chen X.L."/>
            <person name="Chen B."/>
            <person name="Zhang Y.Z."/>
        </authorList>
    </citation>
    <scope>NUCLEOTIDE SEQUENCE [LARGE SCALE GENOMIC DNA]</scope>
    <source>
        <strain evidence="3 4">R06B22</strain>
    </source>
</reference>
<gene>
    <name evidence="3" type="ORF">AB4875_16945</name>
</gene>
<feature type="transmembrane region" description="Helical" evidence="2">
    <location>
        <begin position="67"/>
        <end position="87"/>
    </location>
</feature>
<evidence type="ECO:0000256" key="2">
    <source>
        <dbReference type="SAM" id="Phobius"/>
    </source>
</evidence>
<dbReference type="Pfam" id="PF04186">
    <property type="entry name" value="FxsA"/>
    <property type="match status" value="1"/>
</dbReference>
<comment type="caution">
    <text evidence="3">The sequence shown here is derived from an EMBL/GenBank/DDBJ whole genome shotgun (WGS) entry which is preliminary data.</text>
</comment>
<accession>A0ABV3TZX9</accession>
<feature type="transmembrane region" description="Helical" evidence="2">
    <location>
        <begin position="26"/>
        <end position="46"/>
    </location>
</feature>
<protein>
    <submittedName>
        <fullName evidence="3">FxsA family protein</fullName>
    </submittedName>
</protein>
<evidence type="ECO:0000256" key="1">
    <source>
        <dbReference type="SAM" id="MobiDB-lite"/>
    </source>
</evidence>
<proteinExistence type="predicted"/>
<keyword evidence="2" id="KW-0812">Transmembrane</keyword>